<keyword evidence="3" id="KW-1185">Reference proteome</keyword>
<proteinExistence type="predicted"/>
<protein>
    <recommendedName>
        <fullName evidence="1">N-acetyltransferase domain-containing protein</fullName>
    </recommendedName>
</protein>
<sequence length="191" mass="21787">MPIKITLARKDYQLKQILALQQANLLETIDAETAEAQGFVTATHDLPLLKRMTASAASVVAMQERRVLGYCLSMTREFGESVPVLTALFERQDAIVHRGELLGTSGYLVMGQICVAEEARGQKLADRMYKYLRGCYHLRFPYCVTAIDARNTRSQRVHERIGFEELDRFTAPDGRNWVLVIWNWQDGMEMT</sequence>
<dbReference type="SUPFAM" id="SSF55729">
    <property type="entry name" value="Acyl-CoA N-acyltransferases (Nat)"/>
    <property type="match status" value="1"/>
</dbReference>
<organism evidence="2 3">
    <name type="scientific">Neolewinella maritima</name>
    <dbReference type="NCBI Taxonomy" id="1383882"/>
    <lineage>
        <taxon>Bacteria</taxon>
        <taxon>Pseudomonadati</taxon>
        <taxon>Bacteroidota</taxon>
        <taxon>Saprospiria</taxon>
        <taxon>Saprospirales</taxon>
        <taxon>Lewinellaceae</taxon>
        <taxon>Neolewinella</taxon>
    </lineage>
</organism>
<dbReference type="RefSeq" id="WP_238748957.1">
    <property type="nucleotide sequence ID" value="NZ_CAKLPZ010000001.1"/>
</dbReference>
<dbReference type="PROSITE" id="PS51186">
    <property type="entry name" value="GNAT"/>
    <property type="match status" value="1"/>
</dbReference>
<gene>
    <name evidence="2" type="ORF">LEM8419_00049</name>
</gene>
<dbReference type="Pfam" id="PF00583">
    <property type="entry name" value="Acetyltransf_1"/>
    <property type="match status" value="1"/>
</dbReference>
<comment type="caution">
    <text evidence="2">The sequence shown here is derived from an EMBL/GenBank/DDBJ whole genome shotgun (WGS) entry which is preliminary data.</text>
</comment>
<dbReference type="Proteomes" id="UP000837803">
    <property type="component" value="Unassembled WGS sequence"/>
</dbReference>
<evidence type="ECO:0000313" key="2">
    <source>
        <dbReference type="EMBL" id="CAH0998703.1"/>
    </source>
</evidence>
<dbReference type="InterPro" id="IPR016181">
    <property type="entry name" value="Acyl_CoA_acyltransferase"/>
</dbReference>
<evidence type="ECO:0000313" key="3">
    <source>
        <dbReference type="Proteomes" id="UP000837803"/>
    </source>
</evidence>
<dbReference type="InterPro" id="IPR000182">
    <property type="entry name" value="GNAT_dom"/>
</dbReference>
<feature type="domain" description="N-acetyltransferase" evidence="1">
    <location>
        <begin position="47"/>
        <end position="185"/>
    </location>
</feature>
<reference evidence="2" key="1">
    <citation type="submission" date="2021-12" db="EMBL/GenBank/DDBJ databases">
        <authorList>
            <person name="Rodrigo-Torres L."/>
            <person name="Arahal R. D."/>
            <person name="Lucena T."/>
        </authorList>
    </citation>
    <scope>NUCLEOTIDE SEQUENCE</scope>
    <source>
        <strain evidence="2">CECT 8419</strain>
    </source>
</reference>
<name>A0ABM9AVP3_9BACT</name>
<dbReference type="Gene3D" id="3.40.630.30">
    <property type="match status" value="1"/>
</dbReference>
<accession>A0ABM9AVP3</accession>
<dbReference type="EMBL" id="CAKLPZ010000001">
    <property type="protein sequence ID" value="CAH0998703.1"/>
    <property type="molecule type" value="Genomic_DNA"/>
</dbReference>
<evidence type="ECO:0000259" key="1">
    <source>
        <dbReference type="PROSITE" id="PS51186"/>
    </source>
</evidence>